<dbReference type="PANTHER" id="PTHR42085">
    <property type="entry name" value="F-BOX DOMAIN-CONTAINING PROTEIN"/>
    <property type="match status" value="1"/>
</dbReference>
<evidence type="ECO:0000256" key="1">
    <source>
        <dbReference type="SAM" id="MobiDB-lite"/>
    </source>
</evidence>
<dbReference type="RefSeq" id="XP_040689156.1">
    <property type="nucleotide sequence ID" value="XM_040835383.1"/>
</dbReference>
<evidence type="ECO:0000313" key="3">
    <source>
        <dbReference type="Proteomes" id="UP000184383"/>
    </source>
</evidence>
<dbReference type="VEuPathDB" id="FungiDB:ASPWEDRAFT_40682"/>
<reference evidence="3" key="1">
    <citation type="journal article" date="2017" name="Genome Biol.">
        <title>Comparative genomics reveals high biological diversity and specific adaptations in the industrially and medically important fungal genus Aspergillus.</title>
        <authorList>
            <person name="de Vries R.P."/>
            <person name="Riley R."/>
            <person name="Wiebenga A."/>
            <person name="Aguilar-Osorio G."/>
            <person name="Amillis S."/>
            <person name="Uchima C.A."/>
            <person name="Anderluh G."/>
            <person name="Asadollahi M."/>
            <person name="Askin M."/>
            <person name="Barry K."/>
            <person name="Battaglia E."/>
            <person name="Bayram O."/>
            <person name="Benocci T."/>
            <person name="Braus-Stromeyer S.A."/>
            <person name="Caldana C."/>
            <person name="Canovas D."/>
            <person name="Cerqueira G.C."/>
            <person name="Chen F."/>
            <person name="Chen W."/>
            <person name="Choi C."/>
            <person name="Clum A."/>
            <person name="Dos Santos R.A."/>
            <person name="Damasio A.R."/>
            <person name="Diallinas G."/>
            <person name="Emri T."/>
            <person name="Fekete E."/>
            <person name="Flipphi M."/>
            <person name="Freyberg S."/>
            <person name="Gallo A."/>
            <person name="Gournas C."/>
            <person name="Habgood R."/>
            <person name="Hainaut M."/>
            <person name="Harispe M.L."/>
            <person name="Henrissat B."/>
            <person name="Hilden K.S."/>
            <person name="Hope R."/>
            <person name="Hossain A."/>
            <person name="Karabika E."/>
            <person name="Karaffa L."/>
            <person name="Karanyi Z."/>
            <person name="Krasevec N."/>
            <person name="Kuo A."/>
            <person name="Kusch H."/>
            <person name="LaButti K."/>
            <person name="Lagendijk E.L."/>
            <person name="Lapidus A."/>
            <person name="Levasseur A."/>
            <person name="Lindquist E."/>
            <person name="Lipzen A."/>
            <person name="Logrieco A.F."/>
            <person name="MacCabe A."/>
            <person name="Maekelae M.R."/>
            <person name="Malavazi I."/>
            <person name="Melin P."/>
            <person name="Meyer V."/>
            <person name="Mielnichuk N."/>
            <person name="Miskei M."/>
            <person name="Molnar A.P."/>
            <person name="Mule G."/>
            <person name="Ngan C.Y."/>
            <person name="Orejas M."/>
            <person name="Orosz E."/>
            <person name="Ouedraogo J.P."/>
            <person name="Overkamp K.M."/>
            <person name="Park H.-S."/>
            <person name="Perrone G."/>
            <person name="Piumi F."/>
            <person name="Punt P.J."/>
            <person name="Ram A.F."/>
            <person name="Ramon A."/>
            <person name="Rauscher S."/>
            <person name="Record E."/>
            <person name="Riano-Pachon D.M."/>
            <person name="Robert V."/>
            <person name="Roehrig J."/>
            <person name="Ruller R."/>
            <person name="Salamov A."/>
            <person name="Salih N.S."/>
            <person name="Samson R.A."/>
            <person name="Sandor E."/>
            <person name="Sanguinetti M."/>
            <person name="Schuetze T."/>
            <person name="Sepcic K."/>
            <person name="Shelest E."/>
            <person name="Sherlock G."/>
            <person name="Sophianopoulou V."/>
            <person name="Squina F.M."/>
            <person name="Sun H."/>
            <person name="Susca A."/>
            <person name="Todd R.B."/>
            <person name="Tsang A."/>
            <person name="Unkles S.E."/>
            <person name="van de Wiele N."/>
            <person name="van Rossen-Uffink D."/>
            <person name="Oliveira J.V."/>
            <person name="Vesth T.C."/>
            <person name="Visser J."/>
            <person name="Yu J.-H."/>
            <person name="Zhou M."/>
            <person name="Andersen M.R."/>
            <person name="Archer D.B."/>
            <person name="Baker S.E."/>
            <person name="Benoit I."/>
            <person name="Brakhage A.A."/>
            <person name="Braus G.H."/>
            <person name="Fischer R."/>
            <person name="Frisvad J.C."/>
            <person name="Goldman G.H."/>
            <person name="Houbraken J."/>
            <person name="Oakley B."/>
            <person name="Pocsi I."/>
            <person name="Scazzocchio C."/>
            <person name="Seiboth B."/>
            <person name="vanKuyk P.A."/>
            <person name="Wortman J."/>
            <person name="Dyer P.S."/>
            <person name="Grigoriev I.V."/>
        </authorList>
    </citation>
    <scope>NUCLEOTIDE SEQUENCE [LARGE SCALE GENOMIC DNA]</scope>
    <source>
        <strain evidence="3">DTO 134E9</strain>
    </source>
</reference>
<name>A0A1L9RKM5_ASPWE</name>
<protein>
    <recommendedName>
        <fullName evidence="4">F-box domain-containing protein</fullName>
    </recommendedName>
</protein>
<accession>A0A1L9RKM5</accession>
<organism evidence="2 3">
    <name type="scientific">Aspergillus wentii DTO 134E9</name>
    <dbReference type="NCBI Taxonomy" id="1073089"/>
    <lineage>
        <taxon>Eukaryota</taxon>
        <taxon>Fungi</taxon>
        <taxon>Dikarya</taxon>
        <taxon>Ascomycota</taxon>
        <taxon>Pezizomycotina</taxon>
        <taxon>Eurotiomycetes</taxon>
        <taxon>Eurotiomycetidae</taxon>
        <taxon>Eurotiales</taxon>
        <taxon>Aspergillaceae</taxon>
        <taxon>Aspergillus</taxon>
        <taxon>Aspergillus subgen. Cremei</taxon>
    </lineage>
</organism>
<keyword evidence="3" id="KW-1185">Reference proteome</keyword>
<gene>
    <name evidence="2" type="ORF">ASPWEDRAFT_40682</name>
</gene>
<sequence>MTSELSDALEKVTLQDQREEEGQIQQTEEEQNQPKAKAPLEPFRFFDLPSEIRLRVYSFVLFTNNRNKTLRTNGNVGASSKNQLVAPLSHRISLFLASSRLHDEASDVFYSTQIIRLFPVQDYSRVPTVRVLPARYRPSITTIELILGSSWTAPPKSWTVDNSLGLEDMVRARTLKVFTQCDPSQPFFEGFRISKEYYTHFSGDLLQQVLIRMPNLVQVEFDGFPSVRKSGPLMSRLLDEARKANKKILWGPERGWSDLDDDEERAYNFEGFRLVHERKQKNASHRMITPLNT</sequence>
<dbReference type="Proteomes" id="UP000184383">
    <property type="component" value="Unassembled WGS sequence"/>
</dbReference>
<dbReference type="EMBL" id="KV878212">
    <property type="protein sequence ID" value="OJJ35480.1"/>
    <property type="molecule type" value="Genomic_DNA"/>
</dbReference>
<evidence type="ECO:0008006" key="4">
    <source>
        <dbReference type="Google" id="ProtNLM"/>
    </source>
</evidence>
<dbReference type="InterPro" id="IPR038883">
    <property type="entry name" value="AN11006-like"/>
</dbReference>
<dbReference type="GeneID" id="63751231"/>
<dbReference type="PANTHER" id="PTHR42085:SF2">
    <property type="entry name" value="F-BOX DOMAIN-CONTAINING PROTEIN"/>
    <property type="match status" value="1"/>
</dbReference>
<evidence type="ECO:0000313" key="2">
    <source>
        <dbReference type="EMBL" id="OJJ35480.1"/>
    </source>
</evidence>
<dbReference type="AlphaFoldDB" id="A0A1L9RKM5"/>
<dbReference type="OrthoDB" id="5372935at2759"/>
<feature type="region of interest" description="Disordered" evidence="1">
    <location>
        <begin position="1"/>
        <end position="36"/>
    </location>
</feature>
<proteinExistence type="predicted"/>